<keyword evidence="2" id="KW-0004">4Fe-4S</keyword>
<keyword evidence="4" id="KW-1185">Reference proteome</keyword>
<evidence type="ECO:0000313" key="3">
    <source>
        <dbReference type="EMBL" id="WOH10947.1"/>
    </source>
</evidence>
<dbReference type="EMBL" id="CP093350">
    <property type="protein sequence ID" value="WOH10947.1"/>
    <property type="molecule type" value="Genomic_DNA"/>
</dbReference>
<evidence type="ECO:0000313" key="4">
    <source>
        <dbReference type="Proteomes" id="UP000077755"/>
    </source>
</evidence>
<keyword evidence="2" id="KW-0408">Iron</keyword>
<dbReference type="InterPro" id="IPR003698">
    <property type="entry name" value="Lipoyl_synth"/>
</dbReference>
<dbReference type="GO" id="GO:0051539">
    <property type="term" value="F:4 iron, 4 sulfur cluster binding"/>
    <property type="evidence" value="ECO:0007669"/>
    <property type="project" value="UniProtKB-KW"/>
</dbReference>
<dbReference type="PANTHER" id="PTHR10949:SF0">
    <property type="entry name" value="LIPOYL SYNTHASE, MITOCHONDRIAL"/>
    <property type="match status" value="1"/>
</dbReference>
<reference evidence="3" key="2">
    <citation type="submission" date="2022-03" db="EMBL/GenBank/DDBJ databases">
        <title>Draft title - Genomic analysis of global carrot germplasm unveils the trajectory of domestication and the origin of high carotenoid orange carrot.</title>
        <authorList>
            <person name="Iorizzo M."/>
            <person name="Ellison S."/>
            <person name="Senalik D."/>
            <person name="Macko-Podgorni A."/>
            <person name="Grzebelus D."/>
            <person name="Bostan H."/>
            <person name="Rolling W."/>
            <person name="Curaba J."/>
            <person name="Simon P."/>
        </authorList>
    </citation>
    <scope>NUCLEOTIDE SEQUENCE</scope>
    <source>
        <tissue evidence="3">Leaf</tissue>
    </source>
</reference>
<protein>
    <submittedName>
        <fullName evidence="3">Uncharacterized protein</fullName>
    </submittedName>
</protein>
<proteinExistence type="predicted"/>
<accession>A0A175YKE2</accession>
<organism evidence="3 4">
    <name type="scientific">Daucus carota subsp. sativus</name>
    <name type="common">Carrot</name>
    <dbReference type="NCBI Taxonomy" id="79200"/>
    <lineage>
        <taxon>Eukaryota</taxon>
        <taxon>Viridiplantae</taxon>
        <taxon>Streptophyta</taxon>
        <taxon>Embryophyta</taxon>
        <taxon>Tracheophyta</taxon>
        <taxon>Spermatophyta</taxon>
        <taxon>Magnoliopsida</taxon>
        <taxon>eudicotyledons</taxon>
        <taxon>Gunneridae</taxon>
        <taxon>Pentapetalae</taxon>
        <taxon>asterids</taxon>
        <taxon>campanulids</taxon>
        <taxon>Apiales</taxon>
        <taxon>Apiaceae</taxon>
        <taxon>Apioideae</taxon>
        <taxon>Scandiceae</taxon>
        <taxon>Daucinae</taxon>
        <taxon>Daucus</taxon>
        <taxon>Daucus sect. Daucus</taxon>
    </lineage>
</organism>
<reference evidence="3" key="1">
    <citation type="journal article" date="2016" name="Nat. Genet.">
        <title>A high-quality carrot genome assembly provides new insights into carotenoid accumulation and asterid genome evolution.</title>
        <authorList>
            <person name="Iorizzo M."/>
            <person name="Ellison S."/>
            <person name="Senalik D."/>
            <person name="Zeng P."/>
            <person name="Satapoomin P."/>
            <person name="Huang J."/>
            <person name="Bowman M."/>
            <person name="Iovene M."/>
            <person name="Sanseverino W."/>
            <person name="Cavagnaro P."/>
            <person name="Yildiz M."/>
            <person name="Macko-Podgorni A."/>
            <person name="Moranska E."/>
            <person name="Grzebelus E."/>
            <person name="Grzebelus D."/>
            <person name="Ashrafi H."/>
            <person name="Zheng Z."/>
            <person name="Cheng S."/>
            <person name="Spooner D."/>
            <person name="Van Deynze A."/>
            <person name="Simon P."/>
        </authorList>
    </citation>
    <scope>NUCLEOTIDE SEQUENCE</scope>
    <source>
        <tissue evidence="3">Leaf</tissue>
    </source>
</reference>
<dbReference type="GO" id="GO:0016992">
    <property type="term" value="F:lipoate synthase activity"/>
    <property type="evidence" value="ECO:0007669"/>
    <property type="project" value="InterPro"/>
</dbReference>
<evidence type="ECO:0000256" key="2">
    <source>
        <dbReference type="ARBA" id="ARBA00022485"/>
    </source>
</evidence>
<dbReference type="Gramene" id="KZM83710">
    <property type="protein sequence ID" value="KZM83710"/>
    <property type="gene ID" value="DCAR_028868"/>
</dbReference>
<keyword evidence="2" id="KW-0411">Iron-sulfur</keyword>
<dbReference type="Proteomes" id="UP000077755">
    <property type="component" value="Chromosome 8"/>
</dbReference>
<gene>
    <name evidence="3" type="ORF">DCAR_0830424</name>
</gene>
<dbReference type="PANTHER" id="PTHR10949">
    <property type="entry name" value="LIPOYL SYNTHASE"/>
    <property type="match status" value="1"/>
</dbReference>
<dbReference type="GO" id="GO:0005739">
    <property type="term" value="C:mitochondrion"/>
    <property type="evidence" value="ECO:0007669"/>
    <property type="project" value="TreeGrafter"/>
</dbReference>
<dbReference type="AlphaFoldDB" id="A0A175YKE2"/>
<keyword evidence="2" id="KW-0479">Metal-binding</keyword>
<evidence type="ECO:0000256" key="1">
    <source>
        <dbReference type="ARBA" id="ARBA00001966"/>
    </source>
</evidence>
<name>A0A175YKE2_DAUCS</name>
<comment type="cofactor">
    <cofactor evidence="1">
        <name>[4Fe-4S] cluster</name>
        <dbReference type="ChEBI" id="CHEBI:49883"/>
    </cofactor>
</comment>
<sequence>MPDTYTRNINEGAFAGHSVCLIETAAPAHLDPIPEYSSDDEIAAVDLIRQYSKMSDKDWTGKERITLLHAWVSENLYDVALQLLEVEHHKKELALTTDKNALLVLAKNPPFSDFHGDPSCVEKAVKSEFKVLAHTIETVEEQQTMLGCGETPEQVVRTMEKVGEADVDVITFENLKL</sequence>